<evidence type="ECO:0000256" key="2">
    <source>
        <dbReference type="SAM" id="SignalP"/>
    </source>
</evidence>
<gene>
    <name evidence="3" type="ORF">ACFQ1O_04395</name>
</gene>
<dbReference type="EMBL" id="JBHTJM010000005">
    <property type="protein sequence ID" value="MFD0963245.1"/>
    <property type="molecule type" value="Genomic_DNA"/>
</dbReference>
<evidence type="ECO:0000313" key="3">
    <source>
        <dbReference type="EMBL" id="MFD0963245.1"/>
    </source>
</evidence>
<feature type="compositionally biased region" description="Basic residues" evidence="1">
    <location>
        <begin position="73"/>
        <end position="82"/>
    </location>
</feature>
<feature type="signal peptide" evidence="2">
    <location>
        <begin position="1"/>
        <end position="18"/>
    </location>
</feature>
<reference evidence="4" key="1">
    <citation type="journal article" date="2019" name="Int. J. Syst. Evol. Microbiol.">
        <title>The Global Catalogue of Microorganisms (GCM) 10K type strain sequencing project: providing services to taxonomists for standard genome sequencing and annotation.</title>
        <authorList>
            <consortium name="The Broad Institute Genomics Platform"/>
            <consortium name="The Broad Institute Genome Sequencing Center for Infectious Disease"/>
            <person name="Wu L."/>
            <person name="Ma J."/>
        </authorList>
    </citation>
    <scope>NUCLEOTIDE SEQUENCE [LARGE SCALE GENOMIC DNA]</scope>
    <source>
        <strain evidence="4">CCUG 62114</strain>
    </source>
</reference>
<keyword evidence="4" id="KW-1185">Reference proteome</keyword>
<proteinExistence type="predicted"/>
<accession>A0ABW3I141</accession>
<keyword evidence="2" id="KW-0732">Signal</keyword>
<comment type="caution">
    <text evidence="3">The sequence shown here is derived from an EMBL/GenBank/DDBJ whole genome shotgun (WGS) entry which is preliminary data.</text>
</comment>
<dbReference type="Proteomes" id="UP001596997">
    <property type="component" value="Unassembled WGS sequence"/>
</dbReference>
<evidence type="ECO:0000256" key="1">
    <source>
        <dbReference type="SAM" id="MobiDB-lite"/>
    </source>
</evidence>
<feature type="compositionally biased region" description="Basic and acidic residues" evidence="1">
    <location>
        <begin position="83"/>
        <end position="103"/>
    </location>
</feature>
<sequence>MKHLLFFTLLLSSLIGFSQNVNYNGSLYSVKGKKIYQDKTDVTSSLSEVQQNEITKLYKERIEAIKATEKLKKDQKKNKKAKDKAEKKQNKAEKALKKKEQAQKNLEKITKKYEKEVKKYKKLSEKGKIDDEAKWGKKLKSLKEKIAKAEKKLRKA</sequence>
<name>A0ABW3I141_9FLAO</name>
<dbReference type="RefSeq" id="WP_377713758.1">
    <property type="nucleotide sequence ID" value="NZ_JBHTJM010000005.1"/>
</dbReference>
<organism evidence="3 4">
    <name type="scientific">Pseudofulvibacter geojedonensis</name>
    <dbReference type="NCBI Taxonomy" id="1123758"/>
    <lineage>
        <taxon>Bacteria</taxon>
        <taxon>Pseudomonadati</taxon>
        <taxon>Bacteroidota</taxon>
        <taxon>Flavobacteriia</taxon>
        <taxon>Flavobacteriales</taxon>
        <taxon>Flavobacteriaceae</taxon>
        <taxon>Pseudofulvibacter</taxon>
    </lineage>
</organism>
<feature type="chain" id="PRO_5045654380" evidence="2">
    <location>
        <begin position="19"/>
        <end position="156"/>
    </location>
</feature>
<protein>
    <submittedName>
        <fullName evidence="3">Uncharacterized protein</fullName>
    </submittedName>
</protein>
<evidence type="ECO:0000313" key="4">
    <source>
        <dbReference type="Proteomes" id="UP001596997"/>
    </source>
</evidence>
<feature type="region of interest" description="Disordered" evidence="1">
    <location>
        <begin position="71"/>
        <end position="103"/>
    </location>
</feature>